<comment type="caution">
    <text evidence="2">The sequence shown here is derived from an EMBL/GenBank/DDBJ whole genome shotgun (WGS) entry which is preliminary data.</text>
</comment>
<organism evidence="2 3">
    <name type="scientific">Cymbomonas tetramitiformis</name>
    <dbReference type="NCBI Taxonomy" id="36881"/>
    <lineage>
        <taxon>Eukaryota</taxon>
        <taxon>Viridiplantae</taxon>
        <taxon>Chlorophyta</taxon>
        <taxon>Pyramimonadophyceae</taxon>
        <taxon>Pyramimonadales</taxon>
        <taxon>Pyramimonadaceae</taxon>
        <taxon>Cymbomonas</taxon>
    </lineage>
</organism>
<dbReference type="Proteomes" id="UP001190700">
    <property type="component" value="Unassembled WGS sequence"/>
</dbReference>
<proteinExistence type="predicted"/>
<evidence type="ECO:0000313" key="2">
    <source>
        <dbReference type="EMBL" id="KAK3237515.1"/>
    </source>
</evidence>
<gene>
    <name evidence="2" type="ORF">CYMTET_52417</name>
</gene>
<name>A0AAE0BKG6_9CHLO</name>
<dbReference type="EMBL" id="LGRX02034554">
    <property type="protein sequence ID" value="KAK3237515.1"/>
    <property type="molecule type" value="Genomic_DNA"/>
</dbReference>
<sequence length="312" mass="34292">MSSNEDENPIEVQEQPQVTQTSAEIGVEAGDAQNTATEVTEEVVLDGAAPSTGKGKGKRSRSHPVWDSSVPFEARPICDVRKNLCLVQCNACNPWQPGKKVATWNSIATSLMKHSAFRGIELAGRGVEDRVTLWLDSFSTEDRGNRSATGTDDEEFSSTEALLTELLELRESTNASAKAQATDKQEALRKKKADTAGASSLLDFAAKGLATKDAARKKAKREFAKLNDNELQMDLTGEAESASTAKRGSANFNATLLEFLGSRKGDSEKKEECRQKRLALQERQLAIQEKREERQEKMFELMLKMFADKQGS</sequence>
<dbReference type="PANTHER" id="PTHR37558">
    <property type="entry name" value="HTH CENPB-TYPE DOMAIN-CONTAINING PROTEIN"/>
    <property type="match status" value="1"/>
</dbReference>
<keyword evidence="3" id="KW-1185">Reference proteome</keyword>
<reference evidence="2 3" key="1">
    <citation type="journal article" date="2015" name="Genome Biol. Evol.">
        <title>Comparative Genomics of a Bacterivorous Green Alga Reveals Evolutionary Causalities and Consequences of Phago-Mixotrophic Mode of Nutrition.</title>
        <authorList>
            <person name="Burns J.A."/>
            <person name="Paasch A."/>
            <person name="Narechania A."/>
            <person name="Kim E."/>
        </authorList>
    </citation>
    <scope>NUCLEOTIDE SEQUENCE [LARGE SCALE GENOMIC DNA]</scope>
    <source>
        <strain evidence="2 3">PLY_AMNH</strain>
    </source>
</reference>
<protein>
    <submittedName>
        <fullName evidence="2">Uncharacterized protein</fullName>
    </submittedName>
</protein>
<evidence type="ECO:0000256" key="1">
    <source>
        <dbReference type="SAM" id="MobiDB-lite"/>
    </source>
</evidence>
<feature type="compositionally biased region" description="Polar residues" evidence="1">
    <location>
        <begin position="14"/>
        <end position="23"/>
    </location>
</feature>
<dbReference type="PANTHER" id="PTHR37558:SF1">
    <property type="entry name" value="HTH CENPB-TYPE DOMAIN-CONTAINING PROTEIN"/>
    <property type="match status" value="1"/>
</dbReference>
<dbReference type="AlphaFoldDB" id="A0AAE0BKG6"/>
<feature type="region of interest" description="Disordered" evidence="1">
    <location>
        <begin position="1"/>
        <end position="66"/>
    </location>
</feature>
<accession>A0AAE0BKG6</accession>
<evidence type="ECO:0000313" key="3">
    <source>
        <dbReference type="Proteomes" id="UP001190700"/>
    </source>
</evidence>